<dbReference type="Gene3D" id="3.90.1150.10">
    <property type="entry name" value="Aspartate Aminotransferase, domain 1"/>
    <property type="match status" value="1"/>
</dbReference>
<dbReference type="Pfam" id="PF01041">
    <property type="entry name" value="DegT_DnrJ_EryC1"/>
    <property type="match status" value="1"/>
</dbReference>
<organism evidence="6 7">
    <name type="scientific">Candidatus Portnoybacteria bacterium CG06_land_8_20_14_3_00_39_12</name>
    <dbReference type="NCBI Taxonomy" id="1974809"/>
    <lineage>
        <taxon>Bacteria</taxon>
        <taxon>Candidatus Portnoyibacteriota</taxon>
    </lineage>
</organism>
<dbReference type="Gene3D" id="3.40.640.10">
    <property type="entry name" value="Type I PLP-dependent aspartate aminotransferase-like (Major domain)"/>
    <property type="match status" value="1"/>
</dbReference>
<comment type="similarity">
    <text evidence="2 5">Belongs to the DegT/DnrJ/EryC1 family.</text>
</comment>
<evidence type="ECO:0000256" key="1">
    <source>
        <dbReference type="ARBA" id="ARBA00022898"/>
    </source>
</evidence>
<accession>A0A2M7AW29</accession>
<sequence>MAKTHLTKFHATHHLLKTKNYKLKTNMIPFVDPKLHYKRLRKQILNKIDDTLGRGDLILRSQLAQFEKHIAKLVGTKYAIGVNSGYDALHMAVQAAGLGPNDEVITVAHTFVASISAIANHGATPILIDVGQDYNMNMDLLEATITPKTKAIMPVHLNGRICDMDRLMDIAKKHNLVVIEDAAQALGAKFKNKMAGSFGLAGCFSFYPFKMLGACGDAGIVTTNDPEVARKITLLRYNGEDRVARKFVYHGYTALLDNVQAAILDLKLKYFTKWISRRREIAKIYQKGLANVGDLQLPHWPDKRYFDVYQNYVIRTKRRDVLVKYLGKNGVEIIISWPEPIYQHQVLQPNNYRLSETEAICREVVSLPMNTEISQNQVRNIIKYIREFFSKSRGTE</sequence>
<dbReference type="PIRSF" id="PIRSF000390">
    <property type="entry name" value="PLP_StrS"/>
    <property type="match status" value="1"/>
</dbReference>
<gene>
    <name evidence="6" type="ORF">COS76_03910</name>
</gene>
<keyword evidence="6" id="KW-0808">Transferase</keyword>
<evidence type="ECO:0000256" key="3">
    <source>
        <dbReference type="PIRSR" id="PIRSR000390-1"/>
    </source>
</evidence>
<feature type="modified residue" description="N6-(pyridoxal phosphate)lysine" evidence="4">
    <location>
        <position position="210"/>
    </location>
</feature>
<reference evidence="7" key="1">
    <citation type="submission" date="2017-09" db="EMBL/GenBank/DDBJ databases">
        <title>Depth-based differentiation of microbial function through sediment-hosted aquifers and enrichment of novel symbionts in the deep terrestrial subsurface.</title>
        <authorList>
            <person name="Probst A.J."/>
            <person name="Ladd B."/>
            <person name="Jarett J.K."/>
            <person name="Geller-Mcgrath D.E."/>
            <person name="Sieber C.M.K."/>
            <person name="Emerson J.B."/>
            <person name="Anantharaman K."/>
            <person name="Thomas B.C."/>
            <person name="Malmstrom R."/>
            <person name="Stieglmeier M."/>
            <person name="Klingl A."/>
            <person name="Woyke T."/>
            <person name="Ryan C.M."/>
            <person name="Banfield J.F."/>
        </authorList>
    </citation>
    <scope>NUCLEOTIDE SEQUENCE [LARGE SCALE GENOMIC DNA]</scope>
</reference>
<dbReference type="GO" id="GO:0030170">
    <property type="term" value="F:pyridoxal phosphate binding"/>
    <property type="evidence" value="ECO:0007669"/>
    <property type="project" value="TreeGrafter"/>
</dbReference>
<comment type="caution">
    <text evidence="6">The sequence shown here is derived from an EMBL/GenBank/DDBJ whole genome shotgun (WGS) entry which is preliminary data.</text>
</comment>
<protein>
    <submittedName>
        <fullName evidence="6">DegT/DnrJ/EryC1/StrS family aminotransferase</fullName>
    </submittedName>
</protein>
<proteinExistence type="inferred from homology"/>
<evidence type="ECO:0000313" key="6">
    <source>
        <dbReference type="EMBL" id="PIU74850.1"/>
    </source>
</evidence>
<dbReference type="GO" id="GO:0008483">
    <property type="term" value="F:transaminase activity"/>
    <property type="evidence" value="ECO:0007669"/>
    <property type="project" value="UniProtKB-KW"/>
</dbReference>
<dbReference type="InterPro" id="IPR015421">
    <property type="entry name" value="PyrdxlP-dep_Trfase_major"/>
</dbReference>
<dbReference type="InterPro" id="IPR000653">
    <property type="entry name" value="DegT/StrS_aminotransferase"/>
</dbReference>
<evidence type="ECO:0000313" key="7">
    <source>
        <dbReference type="Proteomes" id="UP000228775"/>
    </source>
</evidence>
<dbReference type="PANTHER" id="PTHR30244:SF36">
    <property type="entry name" value="3-OXO-GLUCOSE-6-PHOSPHATE:GLUTAMATE AMINOTRANSFERASE"/>
    <property type="match status" value="1"/>
</dbReference>
<dbReference type="CDD" id="cd00616">
    <property type="entry name" value="AHBA_syn"/>
    <property type="match status" value="1"/>
</dbReference>
<dbReference type="AlphaFoldDB" id="A0A2M7AW29"/>
<evidence type="ECO:0000256" key="2">
    <source>
        <dbReference type="ARBA" id="ARBA00037999"/>
    </source>
</evidence>
<dbReference type="PANTHER" id="PTHR30244">
    <property type="entry name" value="TRANSAMINASE"/>
    <property type="match status" value="1"/>
</dbReference>
<keyword evidence="1 4" id="KW-0663">Pyridoxal phosphate</keyword>
<dbReference type="InterPro" id="IPR015424">
    <property type="entry name" value="PyrdxlP-dep_Trfase"/>
</dbReference>
<dbReference type="InterPro" id="IPR015422">
    <property type="entry name" value="PyrdxlP-dep_Trfase_small"/>
</dbReference>
<dbReference type="GO" id="GO:0000271">
    <property type="term" value="P:polysaccharide biosynthetic process"/>
    <property type="evidence" value="ECO:0007669"/>
    <property type="project" value="TreeGrafter"/>
</dbReference>
<dbReference type="EMBL" id="PEVY01000082">
    <property type="protein sequence ID" value="PIU74850.1"/>
    <property type="molecule type" value="Genomic_DNA"/>
</dbReference>
<evidence type="ECO:0000256" key="4">
    <source>
        <dbReference type="PIRSR" id="PIRSR000390-2"/>
    </source>
</evidence>
<feature type="active site" description="Proton acceptor" evidence="3">
    <location>
        <position position="210"/>
    </location>
</feature>
<name>A0A2M7AW29_9BACT</name>
<keyword evidence="6" id="KW-0032">Aminotransferase</keyword>
<evidence type="ECO:0000256" key="5">
    <source>
        <dbReference type="RuleBase" id="RU004508"/>
    </source>
</evidence>
<dbReference type="Proteomes" id="UP000228775">
    <property type="component" value="Unassembled WGS sequence"/>
</dbReference>
<dbReference type="SUPFAM" id="SSF53383">
    <property type="entry name" value="PLP-dependent transferases"/>
    <property type="match status" value="1"/>
</dbReference>